<comment type="similarity">
    <text evidence="2 7">Belongs to the UDPGP type 1 family.</text>
</comment>
<dbReference type="InterPro" id="IPR029044">
    <property type="entry name" value="Nucleotide-diphossugar_trans"/>
</dbReference>
<evidence type="ECO:0000256" key="5">
    <source>
        <dbReference type="ARBA" id="ARBA00022695"/>
    </source>
</evidence>
<comment type="function">
    <text evidence="1">Plays a central role as a glucosyl donor in cellular metabolic pathways.</text>
</comment>
<evidence type="ECO:0000256" key="6">
    <source>
        <dbReference type="ARBA" id="ARBA00048128"/>
    </source>
</evidence>
<dbReference type="AlphaFoldDB" id="A0A077WB56"/>
<dbReference type="Pfam" id="PF01704">
    <property type="entry name" value="UDPGP"/>
    <property type="match status" value="1"/>
</dbReference>
<dbReference type="FunFam" id="2.160.10.10:FF:000001">
    <property type="entry name" value="UTP--glucose-1-phosphate uridylyltransferase"/>
    <property type="match status" value="1"/>
</dbReference>
<reference evidence="10" key="1">
    <citation type="journal article" date="2014" name="Genome Announc.">
        <title>De novo whole-genome sequence and genome annotation of Lichtheimia ramosa.</title>
        <authorList>
            <person name="Linde J."/>
            <person name="Schwartze V."/>
            <person name="Binder U."/>
            <person name="Lass-Florl C."/>
            <person name="Voigt K."/>
            <person name="Horn F."/>
        </authorList>
    </citation>
    <scope>NUCLEOTIDE SEQUENCE</scope>
    <source>
        <strain evidence="10">JMRC FSU:6197</strain>
    </source>
</reference>
<evidence type="ECO:0000256" key="7">
    <source>
        <dbReference type="PIRNR" id="PIRNR000806"/>
    </source>
</evidence>
<dbReference type="Gene3D" id="3.90.550.10">
    <property type="entry name" value="Spore Coat Polysaccharide Biosynthesis Protein SpsA, Chain A"/>
    <property type="match status" value="1"/>
</dbReference>
<dbReference type="InterPro" id="IPR002618">
    <property type="entry name" value="UDPGP_fam"/>
</dbReference>
<dbReference type="SUPFAM" id="SSF53448">
    <property type="entry name" value="Nucleotide-diphospho-sugar transferases"/>
    <property type="match status" value="1"/>
</dbReference>
<gene>
    <name evidence="10" type="ORF">LRAMOSA06930</name>
</gene>
<evidence type="ECO:0000256" key="4">
    <source>
        <dbReference type="ARBA" id="ARBA00022679"/>
    </source>
</evidence>
<organism evidence="10">
    <name type="scientific">Lichtheimia ramosa</name>
    <dbReference type="NCBI Taxonomy" id="688394"/>
    <lineage>
        <taxon>Eukaryota</taxon>
        <taxon>Fungi</taxon>
        <taxon>Fungi incertae sedis</taxon>
        <taxon>Mucoromycota</taxon>
        <taxon>Mucoromycotina</taxon>
        <taxon>Mucoromycetes</taxon>
        <taxon>Mucorales</taxon>
        <taxon>Lichtheimiaceae</taxon>
        <taxon>Lichtheimia</taxon>
    </lineage>
</organism>
<feature type="binding site" evidence="9">
    <location>
        <position position="189"/>
    </location>
    <ligand>
        <name>UTP</name>
        <dbReference type="ChEBI" id="CHEBI:46398"/>
    </ligand>
</feature>
<feature type="binding site" evidence="9">
    <location>
        <position position="126"/>
    </location>
    <ligand>
        <name>UTP</name>
        <dbReference type="ChEBI" id="CHEBI:46398"/>
    </ligand>
</feature>
<keyword evidence="4 7" id="KW-0808">Transferase</keyword>
<dbReference type="EMBL" id="LK023314">
    <property type="protein sequence ID" value="CDS03975.1"/>
    <property type="molecule type" value="Genomic_DNA"/>
</dbReference>
<dbReference type="InterPro" id="IPR016267">
    <property type="entry name" value="UDPGP_trans"/>
</dbReference>
<dbReference type="GO" id="GO:0006011">
    <property type="term" value="P:UDP-alpha-D-glucose metabolic process"/>
    <property type="evidence" value="ECO:0007669"/>
    <property type="project" value="UniProtKB-UniRule"/>
</dbReference>
<keyword evidence="5 7" id="KW-0548">Nucleotidyltransferase</keyword>
<dbReference type="PIRSF" id="PIRSF000806">
    <property type="entry name" value="UDPGP"/>
    <property type="match status" value="1"/>
</dbReference>
<feature type="binding site" evidence="9">
    <location>
        <position position="388"/>
    </location>
    <ligand>
        <name>UTP</name>
        <dbReference type="ChEBI" id="CHEBI:46398"/>
    </ligand>
</feature>
<dbReference type="CDD" id="cd00897">
    <property type="entry name" value="UGPase_euk"/>
    <property type="match status" value="1"/>
</dbReference>
<comment type="catalytic activity">
    <reaction evidence="6 7">
        <text>alpha-D-glucose 1-phosphate + UTP + H(+) = UDP-alpha-D-glucose + diphosphate</text>
        <dbReference type="Rhea" id="RHEA:19889"/>
        <dbReference type="ChEBI" id="CHEBI:15378"/>
        <dbReference type="ChEBI" id="CHEBI:33019"/>
        <dbReference type="ChEBI" id="CHEBI:46398"/>
        <dbReference type="ChEBI" id="CHEBI:58601"/>
        <dbReference type="ChEBI" id="CHEBI:58885"/>
        <dbReference type="EC" id="2.7.7.9"/>
    </reaction>
</comment>
<dbReference type="Gene3D" id="2.160.10.10">
    <property type="entry name" value="Hexapeptide repeat proteins"/>
    <property type="match status" value="1"/>
</dbReference>
<dbReference type="EC" id="2.7.7.9" evidence="3 7"/>
<evidence type="ECO:0000256" key="2">
    <source>
        <dbReference type="ARBA" id="ARBA00010401"/>
    </source>
</evidence>
<feature type="binding site" evidence="9">
    <location>
        <position position="218"/>
    </location>
    <ligand>
        <name>UTP</name>
        <dbReference type="ChEBI" id="CHEBI:46398"/>
    </ligand>
</feature>
<evidence type="ECO:0000256" key="8">
    <source>
        <dbReference type="PIRSR" id="PIRSR000806-1"/>
    </source>
</evidence>
<evidence type="ECO:0000256" key="3">
    <source>
        <dbReference type="ARBA" id="ARBA00012415"/>
    </source>
</evidence>
<evidence type="ECO:0000256" key="9">
    <source>
        <dbReference type="PIRSR" id="PIRSR000806-2"/>
    </source>
</evidence>
<evidence type="ECO:0000256" key="1">
    <source>
        <dbReference type="ARBA" id="ARBA00003449"/>
    </source>
</evidence>
<evidence type="ECO:0000313" key="10">
    <source>
        <dbReference type="EMBL" id="CDS03975.1"/>
    </source>
</evidence>
<dbReference type="PANTHER" id="PTHR43511">
    <property type="match status" value="1"/>
</dbReference>
<dbReference type="OrthoDB" id="932129at2759"/>
<dbReference type="FunFam" id="3.90.550.10:FF:000002">
    <property type="entry name" value="UTP--glucose-1-phosphate uridylyltransferase"/>
    <property type="match status" value="1"/>
</dbReference>
<dbReference type="GO" id="GO:0003983">
    <property type="term" value="F:UTP:glucose-1-phosphate uridylyltransferase activity"/>
    <property type="evidence" value="ECO:0007669"/>
    <property type="project" value="UniProtKB-EC"/>
</dbReference>
<feature type="binding site" evidence="8">
    <location>
        <position position="219"/>
    </location>
    <ligand>
        <name>substrate</name>
    </ligand>
</feature>
<protein>
    <recommendedName>
        <fullName evidence="3 7">UTP--glucose-1-phosphate uridylyltransferase</fullName>
        <ecNumber evidence="3 7">2.7.7.9</ecNumber>
    </recommendedName>
</protein>
<name>A0A077WB56_9FUNG</name>
<proteinExistence type="inferred from homology"/>
<sequence length="497" mass="55680">MLSLGANLSNRLPPNTLDFQGASWAAAAKAMKTELDLLVSLITSEDKRKIFQQDMDGFYKLFTRFMDDKTKDTKIDWDKIQSPSPEQVLSYQDISSNAATPDDLKKLAVLKLNGGLGTTMGWKGPKSALEVQDGMTLLDLTLRQIEYLNDNHGVNVPLVLMNSFNTDEETRHITQKYATHNVHITSFNQSRHPNINKESLLPEPRSPNASIDQWYPPGHGDLYEALYDSGLLDQLLNEGKEYLFVSNVDNLGATVDLNVLHHMVKSDAEFLMEVTDKTKADIQGGTLVDYDGNLRLLEIAQVPSEHMEDFKSSNKFQFFNTNNLWINLRAMKRVSEEESLNLDIIVNNRTMDSGEEVIQLETAAGAAIKHFGNAHGVNVPRSRFIPVKSTSDLLLVTSNLYSVEHGQLKMNPKRKSDSVPLVELDDHFKNLSDFLSRFKTIPDIVDLDHLSVAGDVTFGNDVKVKGTTVIVAKDKMYVAIPDWAILEDKIIYGNLPV</sequence>
<feature type="binding site" evidence="9">
    <location>
        <position position="249"/>
    </location>
    <ligand>
        <name>UTP</name>
        <dbReference type="ChEBI" id="CHEBI:46398"/>
    </ligand>
</feature>
<accession>A0A077WB56</accession>